<feature type="region of interest" description="Disordered" evidence="1">
    <location>
        <begin position="1"/>
        <end position="24"/>
    </location>
</feature>
<dbReference type="AlphaFoldDB" id="A0A381SGP1"/>
<evidence type="ECO:0000313" key="2">
    <source>
        <dbReference type="EMBL" id="SVA00353.1"/>
    </source>
</evidence>
<sequence length="24" mass="2677">MYSLTSLKVGEPTRPRMPSPFANP</sequence>
<reference evidence="2" key="1">
    <citation type="submission" date="2018-05" db="EMBL/GenBank/DDBJ databases">
        <authorList>
            <person name="Lanie J.A."/>
            <person name="Ng W.-L."/>
            <person name="Kazmierczak K.M."/>
            <person name="Andrzejewski T.M."/>
            <person name="Davidsen T.M."/>
            <person name="Wayne K.J."/>
            <person name="Tettelin H."/>
            <person name="Glass J.I."/>
            <person name="Rusch D."/>
            <person name="Podicherti R."/>
            <person name="Tsui H.-C.T."/>
            <person name="Winkler M.E."/>
        </authorList>
    </citation>
    <scope>NUCLEOTIDE SEQUENCE</scope>
</reference>
<protein>
    <submittedName>
        <fullName evidence="2">Uncharacterized protein</fullName>
    </submittedName>
</protein>
<evidence type="ECO:0000256" key="1">
    <source>
        <dbReference type="SAM" id="MobiDB-lite"/>
    </source>
</evidence>
<name>A0A381SGP1_9ZZZZ</name>
<accession>A0A381SGP1</accession>
<gene>
    <name evidence="2" type="ORF">METZ01_LOCUS53207</name>
</gene>
<organism evidence="2">
    <name type="scientific">marine metagenome</name>
    <dbReference type="NCBI Taxonomy" id="408172"/>
    <lineage>
        <taxon>unclassified sequences</taxon>
        <taxon>metagenomes</taxon>
        <taxon>ecological metagenomes</taxon>
    </lineage>
</organism>
<proteinExistence type="predicted"/>
<dbReference type="EMBL" id="UINC01002792">
    <property type="protein sequence ID" value="SVA00353.1"/>
    <property type="molecule type" value="Genomic_DNA"/>
</dbReference>
<feature type="compositionally biased region" description="Pro residues" evidence="1">
    <location>
        <begin position="15"/>
        <end position="24"/>
    </location>
</feature>